<dbReference type="PANTHER" id="PTHR45641:SF19">
    <property type="entry name" value="NEPHROCYSTIN-3"/>
    <property type="match status" value="1"/>
</dbReference>
<evidence type="ECO:0000256" key="4">
    <source>
        <dbReference type="SAM" id="MobiDB-lite"/>
    </source>
</evidence>
<reference evidence="5" key="1">
    <citation type="submission" date="2021-02" db="EMBL/GenBank/DDBJ databases">
        <title>Genome-Resolved Metagenomics of a Microbial Community Performing Photosynthetic Biological Nutrient Removal.</title>
        <authorList>
            <person name="Mcdaniel E.A."/>
        </authorList>
    </citation>
    <scope>NUCLEOTIDE SEQUENCE</scope>
    <source>
        <strain evidence="5">UWPOB_OBS1</strain>
    </source>
</reference>
<protein>
    <submittedName>
        <fullName evidence="5">Tetratricopeptide repeat protein</fullName>
    </submittedName>
</protein>
<comment type="caution">
    <text evidence="5">The sequence shown here is derived from an EMBL/GenBank/DDBJ whole genome shotgun (WGS) entry which is preliminary data.</text>
</comment>
<dbReference type="Pfam" id="PF13424">
    <property type="entry name" value="TPR_12"/>
    <property type="match status" value="4"/>
</dbReference>
<name>A0A8J7P8X5_9BACT</name>
<organism evidence="5 6">
    <name type="scientific">Candidatus Obscuribacter phosphatis</name>
    <dbReference type="NCBI Taxonomy" id="1906157"/>
    <lineage>
        <taxon>Bacteria</taxon>
        <taxon>Bacillati</taxon>
        <taxon>Candidatus Melainabacteria</taxon>
        <taxon>Candidatus Obscuribacterales</taxon>
        <taxon>Candidatus Obscuribacteraceae</taxon>
        <taxon>Candidatus Obscuribacter</taxon>
    </lineage>
</organism>
<dbReference type="PROSITE" id="PS50293">
    <property type="entry name" value="TPR_REGION"/>
    <property type="match status" value="1"/>
</dbReference>
<dbReference type="PROSITE" id="PS50005">
    <property type="entry name" value="TPR"/>
    <property type="match status" value="1"/>
</dbReference>
<evidence type="ECO:0000313" key="6">
    <source>
        <dbReference type="Proteomes" id="UP000664277"/>
    </source>
</evidence>
<accession>A0A8J7P8X5</accession>
<sequence length="455" mass="51169">MPGNRPKAELNTEPQVELDSPGPVDNYYQFYSKAKESGTFGDYASAADDYAMAASLARVFGEDDERLMDSLSRLAYCHYRLGALEEAESAYREALTLMERYHKGKHPDRFASILWSLAVLLCDDKRFEESVEFFKRSMAVSQNWAGPYDRFVADCFWGLSKAQTGAGQLEAAEESIKQAIEIYEHLAPLEGAGVKEFLSVNYSNLGVLLMQGKRFEEATQFLEKALKLRPGLDQNRVALLNRLSTCYLKTKNYDRASRLIKSNLKGTAQLFGANHAETIRLELALANCFDLNGRPEDSINLFKKTKKKLEGTNLESGTEAALMAACLFEMVLCYQKLDEQNNLKSTLEEIVNVYEGRYPNGSGVYKGAIPTKGALYADCMVKLGEIENKRCRYKKARACLSDALIVRKLVFGEEHKLVADCLLKLAEIESRLNLPEATEKLRAGQKMLRDLRNRA</sequence>
<proteinExistence type="predicted"/>
<dbReference type="InterPro" id="IPR019734">
    <property type="entry name" value="TPR_rpt"/>
</dbReference>
<dbReference type="InterPro" id="IPR011990">
    <property type="entry name" value="TPR-like_helical_dom_sf"/>
</dbReference>
<dbReference type="Pfam" id="PF13181">
    <property type="entry name" value="TPR_8"/>
    <property type="match status" value="1"/>
</dbReference>
<evidence type="ECO:0000313" key="5">
    <source>
        <dbReference type="EMBL" id="MBN8662369.1"/>
    </source>
</evidence>
<evidence type="ECO:0000256" key="3">
    <source>
        <dbReference type="PROSITE-ProRule" id="PRU00339"/>
    </source>
</evidence>
<keyword evidence="2 3" id="KW-0802">TPR repeat</keyword>
<evidence type="ECO:0000256" key="2">
    <source>
        <dbReference type="ARBA" id="ARBA00022803"/>
    </source>
</evidence>
<keyword evidence="1" id="KW-0677">Repeat</keyword>
<feature type="region of interest" description="Disordered" evidence="4">
    <location>
        <begin position="1"/>
        <end position="22"/>
    </location>
</feature>
<feature type="compositionally biased region" description="Basic and acidic residues" evidence="4">
    <location>
        <begin position="1"/>
        <end position="10"/>
    </location>
</feature>
<dbReference type="AlphaFoldDB" id="A0A8J7P8X5"/>
<dbReference type="Gene3D" id="1.25.40.10">
    <property type="entry name" value="Tetratricopeptide repeat domain"/>
    <property type="match status" value="3"/>
</dbReference>
<dbReference type="SMART" id="SM00028">
    <property type="entry name" value="TPR"/>
    <property type="match status" value="7"/>
</dbReference>
<evidence type="ECO:0000256" key="1">
    <source>
        <dbReference type="ARBA" id="ARBA00022737"/>
    </source>
</evidence>
<gene>
    <name evidence="5" type="ORF">J0M35_18510</name>
</gene>
<dbReference type="EMBL" id="JAFLCK010000037">
    <property type="protein sequence ID" value="MBN8662369.1"/>
    <property type="molecule type" value="Genomic_DNA"/>
</dbReference>
<dbReference type="SUPFAM" id="SSF48452">
    <property type="entry name" value="TPR-like"/>
    <property type="match status" value="2"/>
</dbReference>
<feature type="repeat" description="TPR" evidence="3">
    <location>
        <begin position="199"/>
        <end position="232"/>
    </location>
</feature>
<dbReference type="Proteomes" id="UP000664277">
    <property type="component" value="Unassembled WGS sequence"/>
</dbReference>
<dbReference type="PANTHER" id="PTHR45641">
    <property type="entry name" value="TETRATRICOPEPTIDE REPEAT PROTEIN (AFU_ORTHOLOGUE AFUA_6G03870)"/>
    <property type="match status" value="1"/>
</dbReference>